<dbReference type="EMBL" id="LUTU01000005">
    <property type="protein sequence ID" value="OAJ68462.1"/>
    <property type="molecule type" value="Genomic_DNA"/>
</dbReference>
<comment type="caution">
    <text evidence="2">The sequence shown here is derived from an EMBL/GenBank/DDBJ whole genome shotgun (WGS) entry which is preliminary data.</text>
</comment>
<dbReference type="Gene3D" id="3.40.50.2000">
    <property type="entry name" value="Glycogen Phosphorylase B"/>
    <property type="match status" value="1"/>
</dbReference>
<feature type="repeat" description="TPR" evidence="1">
    <location>
        <begin position="146"/>
        <end position="179"/>
    </location>
</feature>
<gene>
    <name evidence="2" type="ORF">A0123_01168</name>
</gene>
<evidence type="ECO:0000256" key="1">
    <source>
        <dbReference type="PROSITE-ProRule" id="PRU00339"/>
    </source>
</evidence>
<name>A0A1B6VMM0_9PROT</name>
<dbReference type="Proteomes" id="UP000077786">
    <property type="component" value="Unassembled WGS sequence"/>
</dbReference>
<dbReference type="SMART" id="SM00028">
    <property type="entry name" value="TPR"/>
    <property type="match status" value="7"/>
</dbReference>
<keyword evidence="2" id="KW-0969">Cilium</keyword>
<keyword evidence="2" id="KW-0282">Flagellum</keyword>
<dbReference type="SUPFAM" id="SSF53756">
    <property type="entry name" value="UDP-Glycosyltransferase/glycogen phosphorylase"/>
    <property type="match status" value="1"/>
</dbReference>
<dbReference type="PATRIC" id="fig|38307.3.peg.1205"/>
<dbReference type="InterPro" id="IPR011990">
    <property type="entry name" value="TPR-like_helical_dom_sf"/>
</dbReference>
<proteinExistence type="predicted"/>
<evidence type="ECO:0000313" key="2">
    <source>
        <dbReference type="EMBL" id="OAJ68462.1"/>
    </source>
</evidence>
<dbReference type="AlphaFoldDB" id="A0A1B6VMM0"/>
<keyword evidence="2" id="KW-0966">Cell projection</keyword>
<dbReference type="InterPro" id="IPR019734">
    <property type="entry name" value="TPR_rpt"/>
</dbReference>
<reference evidence="2 3" key="1">
    <citation type="submission" date="2016-03" db="EMBL/GenBank/DDBJ databases">
        <title>Draft genome sequence of Gluconobacter cerinus strain CECT 9110.</title>
        <authorList>
            <person name="Sainz F."/>
            <person name="Mas A."/>
            <person name="Torija M.J."/>
        </authorList>
    </citation>
    <scope>NUCLEOTIDE SEQUENCE [LARGE SCALE GENOMIC DNA]</scope>
    <source>
        <strain evidence="2 3">CECT 9110</strain>
    </source>
</reference>
<dbReference type="Pfam" id="PF13432">
    <property type="entry name" value="TPR_16"/>
    <property type="match status" value="2"/>
</dbReference>
<dbReference type="OrthoDB" id="9778733at2"/>
<dbReference type="PROSITE" id="PS50005">
    <property type="entry name" value="TPR"/>
    <property type="match status" value="1"/>
</dbReference>
<protein>
    <submittedName>
        <fullName evidence="2">Flagellin modification protein FlbA</fullName>
    </submittedName>
</protein>
<dbReference type="Gene3D" id="1.25.40.10">
    <property type="entry name" value="Tetratricopeptide repeat domain"/>
    <property type="match status" value="1"/>
</dbReference>
<dbReference type="SUPFAM" id="SSF48452">
    <property type="entry name" value="TPR-like"/>
    <property type="match status" value="1"/>
</dbReference>
<accession>A0A1B6VMM0</accession>
<dbReference type="PANTHER" id="PTHR12558">
    <property type="entry name" value="CELL DIVISION CYCLE 16,23,27"/>
    <property type="match status" value="1"/>
</dbReference>
<dbReference type="RefSeq" id="WP_064273987.1">
    <property type="nucleotide sequence ID" value="NZ_LUTU01000005.1"/>
</dbReference>
<sequence length="562" mass="61623">MTGHYKPDPTRFAFDCFARGDLASAEKSFRDILAHDPAQPDAWHGMACLARARGQNATAIAMAGRALQSGGLPASRSARVHITLGLALAAEGHFEPARAALSVARTLQPADPRAHAASAEVFLLLGQRKAGCEALEEACALARDDVEYLTRLGEIHLQDKRLDKALFYFDRVTKRVPFDGRGWANLGAAFFESRLLEAALQALEKACELGARTGATLNSLGLVQMALGYLPEARRALEEALGFAPEDARIANNLGTVLMEMGEEEAAKRLFSVITDRTSGYEQAQARFNHATILLGEGEFSEGWLEFESRHRLLNTAQSFPAWDGSEGELPIAVTAEQGLGDSIQFLRFLPLAAARRPLRLHVPVDSLVSRMPTMDHARILEPEGPVAGEISLLSLPFVLGLAGQGGTAPYLASASIPEPRVVGLCWAGNPSYRFDRRRSLNLEWLEPLQRVEGVRFVSLQQGSCPKWMKKVSLETPEELADAVGRCSLVISVDTAVAHMAGAVGRPLWLLNRRGGDWRWKTTPWYQNVRQFRPEGFLPEAWPPVVEQVAGNLREWVQQQPS</sequence>
<evidence type="ECO:0000313" key="3">
    <source>
        <dbReference type="Proteomes" id="UP000077786"/>
    </source>
</evidence>
<keyword evidence="1" id="KW-0802">TPR repeat</keyword>
<organism evidence="2 3">
    <name type="scientific">Gluconobacter cerinus</name>
    <dbReference type="NCBI Taxonomy" id="38307"/>
    <lineage>
        <taxon>Bacteria</taxon>
        <taxon>Pseudomonadati</taxon>
        <taxon>Pseudomonadota</taxon>
        <taxon>Alphaproteobacteria</taxon>
        <taxon>Acetobacterales</taxon>
        <taxon>Acetobacteraceae</taxon>
        <taxon>Gluconobacter</taxon>
    </lineage>
</organism>
<dbReference type="PANTHER" id="PTHR12558:SF13">
    <property type="entry name" value="CELL DIVISION CYCLE PROTEIN 27 HOMOLOG"/>
    <property type="match status" value="1"/>
</dbReference>